<dbReference type="GO" id="GO:0008798">
    <property type="term" value="F:beta-aspartyl-peptidase activity"/>
    <property type="evidence" value="ECO:0007669"/>
    <property type="project" value="UniProtKB-EC"/>
</dbReference>
<evidence type="ECO:0000256" key="2">
    <source>
        <dbReference type="ARBA" id="ARBA00012879"/>
    </source>
</evidence>
<dbReference type="AlphaFoldDB" id="A0A3D8QBF3"/>
<evidence type="ECO:0000256" key="6">
    <source>
        <dbReference type="PIRSR" id="PIRSR600246-1"/>
    </source>
</evidence>
<proteinExistence type="predicted"/>
<dbReference type="PANTHER" id="PTHR10188">
    <property type="entry name" value="L-ASPARAGINASE"/>
    <property type="match status" value="1"/>
</dbReference>
<evidence type="ECO:0000256" key="5">
    <source>
        <dbReference type="ARBA" id="ARBA00022813"/>
    </source>
</evidence>
<keyword evidence="5" id="KW-0068">Autocatalytic cleavage</keyword>
<organism evidence="8 9">
    <name type="scientific">Coleophoma crateriformis</name>
    <dbReference type="NCBI Taxonomy" id="565419"/>
    <lineage>
        <taxon>Eukaryota</taxon>
        <taxon>Fungi</taxon>
        <taxon>Dikarya</taxon>
        <taxon>Ascomycota</taxon>
        <taxon>Pezizomycotina</taxon>
        <taxon>Leotiomycetes</taxon>
        <taxon>Helotiales</taxon>
        <taxon>Dermateaceae</taxon>
        <taxon>Coleophoma</taxon>
    </lineage>
</organism>
<evidence type="ECO:0000313" key="8">
    <source>
        <dbReference type="EMBL" id="RDW59185.1"/>
    </source>
</evidence>
<reference evidence="8 9" key="1">
    <citation type="journal article" date="2018" name="IMA Fungus">
        <title>IMA Genome-F 9: Draft genome sequence of Annulohypoxylon stygium, Aspergillus mulundensis, Berkeleyomyces basicola (syn. Thielaviopsis basicola), Ceratocystis smalleyi, two Cercospora beticola strains, Coleophoma cylindrospora, Fusarium fracticaudum, Phialophora cf. hyalina, and Morchella septimelata.</title>
        <authorList>
            <person name="Wingfield B.D."/>
            <person name="Bills G.F."/>
            <person name="Dong Y."/>
            <person name="Huang W."/>
            <person name="Nel W.J."/>
            <person name="Swalarsk-Parry B.S."/>
            <person name="Vaghefi N."/>
            <person name="Wilken P.M."/>
            <person name="An Z."/>
            <person name="de Beer Z.W."/>
            <person name="De Vos L."/>
            <person name="Chen L."/>
            <person name="Duong T.A."/>
            <person name="Gao Y."/>
            <person name="Hammerbacher A."/>
            <person name="Kikkert J.R."/>
            <person name="Li Y."/>
            <person name="Li H."/>
            <person name="Li K."/>
            <person name="Li Q."/>
            <person name="Liu X."/>
            <person name="Ma X."/>
            <person name="Naidoo K."/>
            <person name="Pethybridge S.J."/>
            <person name="Sun J."/>
            <person name="Steenkamp E.T."/>
            <person name="van der Nest M.A."/>
            <person name="van Wyk S."/>
            <person name="Wingfield M.J."/>
            <person name="Xiong C."/>
            <person name="Yue Q."/>
            <person name="Zhang X."/>
        </authorList>
    </citation>
    <scope>NUCLEOTIDE SEQUENCE [LARGE SCALE GENOMIC DNA]</scope>
    <source>
        <strain evidence="8 9">BP5796</strain>
    </source>
</reference>
<dbReference type="Gene3D" id="3.60.20.30">
    <property type="entry name" value="(Glycosyl)asparaginase"/>
    <property type="match status" value="1"/>
</dbReference>
<dbReference type="EMBL" id="PDLN01000020">
    <property type="protein sequence ID" value="RDW59185.1"/>
    <property type="molecule type" value="Genomic_DNA"/>
</dbReference>
<evidence type="ECO:0000313" key="9">
    <source>
        <dbReference type="Proteomes" id="UP000256328"/>
    </source>
</evidence>
<feature type="active site" description="Nucleophile" evidence="6">
    <location>
        <position position="178"/>
    </location>
</feature>
<name>A0A3D8QBF3_9HELO</name>
<dbReference type="SUPFAM" id="SSF56235">
    <property type="entry name" value="N-terminal nucleophile aminohydrolases (Ntn hydrolases)"/>
    <property type="match status" value="1"/>
</dbReference>
<keyword evidence="9" id="KW-1185">Reference proteome</keyword>
<accession>A0A3D8QBF3</accession>
<dbReference type="GO" id="GO:0006508">
    <property type="term" value="P:proteolysis"/>
    <property type="evidence" value="ECO:0007669"/>
    <property type="project" value="UniProtKB-KW"/>
</dbReference>
<feature type="site" description="Cleavage; by autolysis" evidence="7">
    <location>
        <begin position="177"/>
        <end position="178"/>
    </location>
</feature>
<evidence type="ECO:0000256" key="7">
    <source>
        <dbReference type="PIRSR" id="PIRSR600246-3"/>
    </source>
</evidence>
<dbReference type="GO" id="GO:0005737">
    <property type="term" value="C:cytoplasm"/>
    <property type="evidence" value="ECO:0007669"/>
    <property type="project" value="TreeGrafter"/>
</dbReference>
<dbReference type="InterPro" id="IPR000246">
    <property type="entry name" value="Peptidase_T2"/>
</dbReference>
<comment type="catalytic activity">
    <reaction evidence="1">
        <text>Cleavage of a beta-linked Asp residue from the N-terminus of a polypeptide.</text>
        <dbReference type="EC" id="3.4.19.5"/>
    </reaction>
</comment>
<comment type="caution">
    <text evidence="8">The sequence shown here is derived from an EMBL/GenBank/DDBJ whole genome shotgun (WGS) entry which is preliminary data.</text>
</comment>
<dbReference type="FunFam" id="3.60.20.30:FF:000001">
    <property type="entry name" value="Isoaspartyl peptidase/L-asparaginase"/>
    <property type="match status" value="1"/>
</dbReference>
<dbReference type="OrthoDB" id="2262349at2759"/>
<protein>
    <recommendedName>
        <fullName evidence="2">beta-aspartyl-peptidase</fullName>
        <ecNumber evidence="2">3.4.19.5</ecNumber>
    </recommendedName>
</protein>
<evidence type="ECO:0000256" key="1">
    <source>
        <dbReference type="ARBA" id="ARBA00000306"/>
    </source>
</evidence>
<dbReference type="Pfam" id="PF01112">
    <property type="entry name" value="Asparaginase_2"/>
    <property type="match status" value="1"/>
</dbReference>
<keyword evidence="4" id="KW-0378">Hydrolase</keyword>
<gene>
    <name evidence="8" type="ORF">BP5796_12109</name>
</gene>
<sequence>MAGNTNDGLSPKPLYSVALHAGAAESWFGASDTRMKTEAFIKDVIMLAETQLISGIKAVDVVTNIVEQLENHPQFNAGKGAAINIEGFHELEAAVIDGSTSEYRAAAGLRQTKNPVRLARAMMSKASPVFIAGPTADALACRKGLEMVENEYFSTQSRKNYWLSNIDRVRSIIDHHGTVGAVALDIHGHLAAANSTGGLMFKSIGRIGDTAIIGAGIYADDEVAIACSGSGETILKASIAGRAAADVRHGRGIDEAIKGALLRSTDLDQKSSSGAIGIDAKGTISIHCNSRIFAVASASSTSQFVAGFIPSTIPIINQLICFENELIRVGMSRHPTAPNQLSVELKRNTSIMDLELKDFLDYFCTLRIMSHALQKISGLELCGFVMAGDQEATLLPISAPLAGSEGTPESPTALSLETRELPGDYRATFHFKPDYMNPAKVEIGPANHMLTGLLSTEDYTIGLAIAIWTTLELLHTEFGQTKALSVLEIYQAFTSGAIATLSESGSAESHFPAPAPFHKDFPGFMTVELGRRAENLLELPAIAQEVSRIIKEL</sequence>
<keyword evidence="3" id="KW-0645">Protease</keyword>
<dbReference type="PANTHER" id="PTHR10188:SF43">
    <property type="entry name" value="ASPARAGINASE (EUROFUNG)"/>
    <property type="match status" value="1"/>
</dbReference>
<evidence type="ECO:0000256" key="4">
    <source>
        <dbReference type="ARBA" id="ARBA00022801"/>
    </source>
</evidence>
<dbReference type="InterPro" id="IPR029055">
    <property type="entry name" value="Ntn_hydrolases_N"/>
</dbReference>
<evidence type="ECO:0000256" key="3">
    <source>
        <dbReference type="ARBA" id="ARBA00022670"/>
    </source>
</evidence>
<dbReference type="Proteomes" id="UP000256328">
    <property type="component" value="Unassembled WGS sequence"/>
</dbReference>
<dbReference type="EC" id="3.4.19.5" evidence="2"/>